<accession>A0A8C4R0I6</accession>
<organism evidence="1 2">
    <name type="scientific">Eptatretus burgeri</name>
    <name type="common">Inshore hagfish</name>
    <dbReference type="NCBI Taxonomy" id="7764"/>
    <lineage>
        <taxon>Eukaryota</taxon>
        <taxon>Metazoa</taxon>
        <taxon>Chordata</taxon>
        <taxon>Craniata</taxon>
        <taxon>Vertebrata</taxon>
        <taxon>Cyclostomata</taxon>
        <taxon>Myxini</taxon>
        <taxon>Myxiniformes</taxon>
        <taxon>Myxinidae</taxon>
        <taxon>Eptatretinae</taxon>
        <taxon>Eptatretus</taxon>
    </lineage>
</organism>
<evidence type="ECO:0000313" key="1">
    <source>
        <dbReference type="Ensembl" id="ENSEBUP00000022319.1"/>
    </source>
</evidence>
<dbReference type="AlphaFoldDB" id="A0A8C4R0I6"/>
<reference evidence="1" key="2">
    <citation type="submission" date="2025-09" db="UniProtKB">
        <authorList>
            <consortium name="Ensembl"/>
        </authorList>
    </citation>
    <scope>IDENTIFICATION</scope>
</reference>
<dbReference type="Ensembl" id="ENSEBUT00000022895.1">
    <property type="protein sequence ID" value="ENSEBUP00000022319.1"/>
    <property type="gene ID" value="ENSEBUG00000013748.1"/>
</dbReference>
<keyword evidence="2" id="KW-1185">Reference proteome</keyword>
<reference evidence="1" key="1">
    <citation type="submission" date="2025-08" db="UniProtKB">
        <authorList>
            <consortium name="Ensembl"/>
        </authorList>
    </citation>
    <scope>IDENTIFICATION</scope>
</reference>
<name>A0A8C4R0I6_EPTBU</name>
<proteinExistence type="predicted"/>
<protein>
    <submittedName>
        <fullName evidence="1">Uncharacterized protein</fullName>
    </submittedName>
</protein>
<sequence length="247" mass="28227">MAPCWKLLCARRTRKVHNNHNHNHNPRERNFDLGLQNLVNEDCRALLVQTTQLSVEQQQESTKNNQEEIAAELTKFALKAKIIYPINQTFQPLVQDSSDPAINSSREIASSEQTCNDTSRVAQSSVMVVNQFVKEDYDGISSRNTLGGRRLRFRKSSGAWQLRLCGFIEQKLQGLERDFWKERLTLFSVALKSTLNIIIGNDGVKLEFCEAIFEKHYKALQALEKQIQRNSQETGVLVPKHSLCLTP</sequence>
<dbReference type="Proteomes" id="UP000694388">
    <property type="component" value="Unplaced"/>
</dbReference>
<evidence type="ECO:0000313" key="2">
    <source>
        <dbReference type="Proteomes" id="UP000694388"/>
    </source>
</evidence>